<name>A0A8S2TKC8_9BILA</name>
<dbReference type="EMBL" id="CAJOBJ010034555">
    <property type="protein sequence ID" value="CAF4292365.1"/>
    <property type="molecule type" value="Genomic_DNA"/>
</dbReference>
<reference evidence="2" key="1">
    <citation type="submission" date="2021-02" db="EMBL/GenBank/DDBJ databases">
        <authorList>
            <person name="Nowell W R."/>
        </authorList>
    </citation>
    <scope>NUCLEOTIDE SEQUENCE</scope>
</reference>
<protein>
    <submittedName>
        <fullName evidence="2">Uncharacterized protein</fullName>
    </submittedName>
</protein>
<dbReference type="Proteomes" id="UP000681720">
    <property type="component" value="Unassembled WGS sequence"/>
</dbReference>
<comment type="caution">
    <text evidence="2">The sequence shown here is derived from an EMBL/GenBank/DDBJ whole genome shotgun (WGS) entry which is preliminary data.</text>
</comment>
<evidence type="ECO:0000313" key="3">
    <source>
        <dbReference type="EMBL" id="CAF5112145.1"/>
    </source>
</evidence>
<evidence type="ECO:0000313" key="1">
    <source>
        <dbReference type="EMBL" id="CAF4170831.1"/>
    </source>
</evidence>
<dbReference type="AlphaFoldDB" id="A0A8S2TKC8"/>
<gene>
    <name evidence="1" type="ORF">BYL167_LOCUS22391</name>
    <name evidence="2" type="ORF">GIL414_LOCUS25464</name>
    <name evidence="3" type="ORF">GIL414_LOCUS63201</name>
</gene>
<dbReference type="EMBL" id="CAJOBH010012685">
    <property type="protein sequence ID" value="CAF4170831.1"/>
    <property type="molecule type" value="Genomic_DNA"/>
</dbReference>
<feature type="non-terminal residue" evidence="2">
    <location>
        <position position="17"/>
    </location>
</feature>
<dbReference type="Proteomes" id="UP000681967">
    <property type="component" value="Unassembled WGS sequence"/>
</dbReference>
<sequence length="17" mass="2155">MLRRFADIEKLFPEFNE</sequence>
<organism evidence="2 4">
    <name type="scientific">Rotaria magnacalcarata</name>
    <dbReference type="NCBI Taxonomy" id="392030"/>
    <lineage>
        <taxon>Eukaryota</taxon>
        <taxon>Metazoa</taxon>
        <taxon>Spiralia</taxon>
        <taxon>Gnathifera</taxon>
        <taxon>Rotifera</taxon>
        <taxon>Eurotatoria</taxon>
        <taxon>Bdelloidea</taxon>
        <taxon>Philodinida</taxon>
        <taxon>Philodinidae</taxon>
        <taxon>Rotaria</taxon>
    </lineage>
</organism>
<dbReference type="EMBL" id="CAJOBJ010260734">
    <property type="protein sequence ID" value="CAF5112145.1"/>
    <property type="molecule type" value="Genomic_DNA"/>
</dbReference>
<evidence type="ECO:0000313" key="2">
    <source>
        <dbReference type="EMBL" id="CAF4292365.1"/>
    </source>
</evidence>
<proteinExistence type="predicted"/>
<evidence type="ECO:0000313" key="4">
    <source>
        <dbReference type="Proteomes" id="UP000681720"/>
    </source>
</evidence>
<accession>A0A8S2TKC8</accession>